<feature type="transmembrane region" description="Helical" evidence="6">
    <location>
        <begin position="226"/>
        <end position="253"/>
    </location>
</feature>
<dbReference type="InterPro" id="IPR000301">
    <property type="entry name" value="Tetraspanin_animals"/>
</dbReference>
<keyword evidence="8" id="KW-1185">Reference proteome</keyword>
<reference evidence="7" key="1">
    <citation type="submission" date="2019-08" db="EMBL/GenBank/DDBJ databases">
        <title>The genome of the North American firefly Photinus pyralis.</title>
        <authorList>
            <consortium name="Photinus pyralis genome working group"/>
            <person name="Fallon T.R."/>
            <person name="Sander Lower S.E."/>
            <person name="Weng J.-K."/>
        </authorList>
    </citation>
    <scope>NUCLEOTIDE SEQUENCE</scope>
    <source>
        <strain evidence="7">TRF0915ILg1</strain>
        <tissue evidence="7">Whole body</tissue>
    </source>
</reference>
<evidence type="ECO:0000256" key="4">
    <source>
        <dbReference type="ARBA" id="ARBA00022989"/>
    </source>
</evidence>
<evidence type="ECO:0000256" key="2">
    <source>
        <dbReference type="ARBA" id="ARBA00006840"/>
    </source>
</evidence>
<evidence type="ECO:0000313" key="7">
    <source>
        <dbReference type="EMBL" id="KAF2884899.1"/>
    </source>
</evidence>
<evidence type="ECO:0000256" key="3">
    <source>
        <dbReference type="ARBA" id="ARBA00022692"/>
    </source>
</evidence>
<dbReference type="PANTHER" id="PTHR19282:SF551">
    <property type="entry name" value="RE08073P-RELATED"/>
    <property type="match status" value="1"/>
</dbReference>
<evidence type="ECO:0000313" key="8">
    <source>
        <dbReference type="Proteomes" id="UP000801492"/>
    </source>
</evidence>
<evidence type="ECO:0000256" key="1">
    <source>
        <dbReference type="ARBA" id="ARBA00004141"/>
    </source>
</evidence>
<evidence type="ECO:0000256" key="6">
    <source>
        <dbReference type="RuleBase" id="RU361218"/>
    </source>
</evidence>
<keyword evidence="4 6" id="KW-1133">Transmembrane helix</keyword>
<dbReference type="PROSITE" id="PS00421">
    <property type="entry name" value="TM4_1"/>
    <property type="match status" value="1"/>
</dbReference>
<dbReference type="Pfam" id="PF00335">
    <property type="entry name" value="Tetraspanin"/>
    <property type="match status" value="1"/>
</dbReference>
<dbReference type="GO" id="GO:0005886">
    <property type="term" value="C:plasma membrane"/>
    <property type="evidence" value="ECO:0007669"/>
    <property type="project" value="TreeGrafter"/>
</dbReference>
<gene>
    <name evidence="7" type="ORF">ILUMI_21270</name>
</gene>
<feature type="transmembrane region" description="Helical" evidence="6">
    <location>
        <begin position="85"/>
        <end position="107"/>
    </location>
</feature>
<name>A0A8K0CEV6_IGNLU</name>
<keyword evidence="5 6" id="KW-0472">Membrane</keyword>
<dbReference type="OrthoDB" id="10016273at2759"/>
<dbReference type="SUPFAM" id="SSF48652">
    <property type="entry name" value="Tetraspanin"/>
    <property type="match status" value="1"/>
</dbReference>
<sequence length="261" mass="28913">MGLGGCYSIAKCFMVIVNCIIFVLSLGIVGLAIWMLVDSTFYVSMAVDHSNYTISLYILLAGGLFLLLVSFLGCCGAFGESQCMLVSFFCILLIVVVAQIAAAIWVYCNADKLEAMIRYNVKSTVQEEYYKDDRLKTTFDTIQQGLECCGAEYPSDWNESKNIIIGASLEEKHFHIPKSCCRPSIDAKRCEEATQKLNLGAGINYDIIYDKGCVTKVVDVVHDNMVIVLIVGIVIIVIEFVGLIFSLILAFGVSNSRHYKR</sequence>
<evidence type="ECO:0000256" key="5">
    <source>
        <dbReference type="ARBA" id="ARBA00023136"/>
    </source>
</evidence>
<dbReference type="Gene3D" id="1.10.1450.10">
    <property type="entry name" value="Tetraspanin"/>
    <property type="match status" value="1"/>
</dbReference>
<dbReference type="PANTHER" id="PTHR19282">
    <property type="entry name" value="TETRASPANIN"/>
    <property type="match status" value="1"/>
</dbReference>
<keyword evidence="3 6" id="KW-0812">Transmembrane</keyword>
<dbReference type="PRINTS" id="PR00259">
    <property type="entry name" value="TMFOUR"/>
</dbReference>
<dbReference type="EMBL" id="VTPC01090049">
    <property type="protein sequence ID" value="KAF2884899.1"/>
    <property type="molecule type" value="Genomic_DNA"/>
</dbReference>
<organism evidence="7 8">
    <name type="scientific">Ignelater luminosus</name>
    <name type="common">Cucubano</name>
    <name type="synonym">Pyrophorus luminosus</name>
    <dbReference type="NCBI Taxonomy" id="2038154"/>
    <lineage>
        <taxon>Eukaryota</taxon>
        <taxon>Metazoa</taxon>
        <taxon>Ecdysozoa</taxon>
        <taxon>Arthropoda</taxon>
        <taxon>Hexapoda</taxon>
        <taxon>Insecta</taxon>
        <taxon>Pterygota</taxon>
        <taxon>Neoptera</taxon>
        <taxon>Endopterygota</taxon>
        <taxon>Coleoptera</taxon>
        <taxon>Polyphaga</taxon>
        <taxon>Elateriformia</taxon>
        <taxon>Elateroidea</taxon>
        <taxon>Elateridae</taxon>
        <taxon>Agrypninae</taxon>
        <taxon>Pyrophorini</taxon>
        <taxon>Ignelater</taxon>
    </lineage>
</organism>
<dbReference type="InterPro" id="IPR008952">
    <property type="entry name" value="Tetraspanin_EC2_sf"/>
</dbReference>
<comment type="caution">
    <text evidence="7">The sequence shown here is derived from an EMBL/GenBank/DDBJ whole genome shotgun (WGS) entry which is preliminary data.</text>
</comment>
<proteinExistence type="inferred from homology"/>
<feature type="transmembrane region" description="Helical" evidence="6">
    <location>
        <begin position="56"/>
        <end position="78"/>
    </location>
</feature>
<dbReference type="InterPro" id="IPR018499">
    <property type="entry name" value="Tetraspanin/Peripherin"/>
</dbReference>
<protein>
    <recommendedName>
        <fullName evidence="6">Tetraspanin</fullName>
    </recommendedName>
</protein>
<feature type="transmembrane region" description="Helical" evidence="6">
    <location>
        <begin position="12"/>
        <end position="36"/>
    </location>
</feature>
<comment type="subcellular location">
    <subcellularLocation>
        <location evidence="1 6">Membrane</location>
        <topology evidence="1 6">Multi-pass membrane protein</topology>
    </subcellularLocation>
</comment>
<dbReference type="PIRSF" id="PIRSF002419">
    <property type="entry name" value="Tetraspanin"/>
    <property type="match status" value="1"/>
</dbReference>
<dbReference type="InterPro" id="IPR018503">
    <property type="entry name" value="Tetraspanin_CS"/>
</dbReference>
<comment type="similarity">
    <text evidence="2 6">Belongs to the tetraspanin (TM4SF) family.</text>
</comment>
<dbReference type="Proteomes" id="UP000801492">
    <property type="component" value="Unassembled WGS sequence"/>
</dbReference>
<accession>A0A8K0CEV6</accession>
<dbReference type="AlphaFoldDB" id="A0A8K0CEV6"/>